<evidence type="ECO:0000256" key="2">
    <source>
        <dbReference type="PROSITE-ProRule" id="PRU00192"/>
    </source>
</evidence>
<feature type="domain" description="SH3" evidence="3">
    <location>
        <begin position="31"/>
        <end position="92"/>
    </location>
</feature>
<dbReference type="AlphaFoldDB" id="A0A8X6U0U7"/>
<accession>A0A8X6U0U7</accession>
<gene>
    <name evidence="4" type="primary">NCL1_49956</name>
    <name evidence="4" type="ORF">NPIL_206031</name>
</gene>
<keyword evidence="5" id="KW-1185">Reference proteome</keyword>
<evidence type="ECO:0000259" key="3">
    <source>
        <dbReference type="PROSITE" id="PS50002"/>
    </source>
</evidence>
<evidence type="ECO:0000313" key="5">
    <source>
        <dbReference type="Proteomes" id="UP000887013"/>
    </source>
</evidence>
<dbReference type="Proteomes" id="UP000887013">
    <property type="component" value="Unassembled WGS sequence"/>
</dbReference>
<dbReference type="PROSITE" id="PS50002">
    <property type="entry name" value="SH3"/>
    <property type="match status" value="1"/>
</dbReference>
<protein>
    <submittedName>
        <fullName evidence="4">SH3 domain-containing protein</fullName>
    </submittedName>
</protein>
<dbReference type="InterPro" id="IPR001452">
    <property type="entry name" value="SH3_domain"/>
</dbReference>
<evidence type="ECO:0000256" key="1">
    <source>
        <dbReference type="ARBA" id="ARBA00022443"/>
    </source>
</evidence>
<keyword evidence="1 2" id="KW-0728">SH3 domain</keyword>
<dbReference type="OrthoDB" id="5983572at2759"/>
<dbReference type="SUPFAM" id="SSF50044">
    <property type="entry name" value="SH3-domain"/>
    <property type="match status" value="1"/>
</dbReference>
<proteinExistence type="predicted"/>
<dbReference type="Pfam" id="PF00018">
    <property type="entry name" value="SH3_1"/>
    <property type="match status" value="1"/>
</dbReference>
<sequence length="108" mass="12418">MGICWFSKQSVQNEQVSVRHSDIVEEGEAENKSIQAVALYPLHSDNSVILNFEAGDRLIIEDDNDPDWYLARHINDQKRGFVPKSYLVQDVVGNAEYVYSSGFFLFFR</sequence>
<evidence type="ECO:0000313" key="4">
    <source>
        <dbReference type="EMBL" id="GFT66835.1"/>
    </source>
</evidence>
<name>A0A8X6U0U7_NEPPI</name>
<dbReference type="EMBL" id="BMAW01069000">
    <property type="protein sequence ID" value="GFT66835.1"/>
    <property type="molecule type" value="Genomic_DNA"/>
</dbReference>
<dbReference type="Gene3D" id="2.30.30.40">
    <property type="entry name" value="SH3 Domains"/>
    <property type="match status" value="1"/>
</dbReference>
<reference evidence="4" key="1">
    <citation type="submission" date="2020-08" db="EMBL/GenBank/DDBJ databases">
        <title>Multicomponent nature underlies the extraordinary mechanical properties of spider dragline silk.</title>
        <authorList>
            <person name="Kono N."/>
            <person name="Nakamura H."/>
            <person name="Mori M."/>
            <person name="Yoshida Y."/>
            <person name="Ohtoshi R."/>
            <person name="Malay A.D."/>
            <person name="Moran D.A.P."/>
            <person name="Tomita M."/>
            <person name="Numata K."/>
            <person name="Arakawa K."/>
        </authorList>
    </citation>
    <scope>NUCLEOTIDE SEQUENCE</scope>
</reference>
<organism evidence="4 5">
    <name type="scientific">Nephila pilipes</name>
    <name type="common">Giant wood spider</name>
    <name type="synonym">Nephila maculata</name>
    <dbReference type="NCBI Taxonomy" id="299642"/>
    <lineage>
        <taxon>Eukaryota</taxon>
        <taxon>Metazoa</taxon>
        <taxon>Ecdysozoa</taxon>
        <taxon>Arthropoda</taxon>
        <taxon>Chelicerata</taxon>
        <taxon>Arachnida</taxon>
        <taxon>Araneae</taxon>
        <taxon>Araneomorphae</taxon>
        <taxon>Entelegynae</taxon>
        <taxon>Araneoidea</taxon>
        <taxon>Nephilidae</taxon>
        <taxon>Nephila</taxon>
    </lineage>
</organism>
<dbReference type="InterPro" id="IPR036028">
    <property type="entry name" value="SH3-like_dom_sf"/>
</dbReference>
<dbReference type="SMART" id="SM00326">
    <property type="entry name" value="SH3"/>
    <property type="match status" value="1"/>
</dbReference>
<comment type="caution">
    <text evidence="4">The sequence shown here is derived from an EMBL/GenBank/DDBJ whole genome shotgun (WGS) entry which is preliminary data.</text>
</comment>